<dbReference type="InterPro" id="IPR027417">
    <property type="entry name" value="P-loop_NTPase"/>
</dbReference>
<dbReference type="RefSeq" id="WP_235291916.1">
    <property type="nucleotide sequence ID" value="NZ_BSOH01000027.1"/>
</dbReference>
<evidence type="ECO:0000313" key="12">
    <source>
        <dbReference type="EMBL" id="GLR19382.1"/>
    </source>
</evidence>
<evidence type="ECO:0000256" key="4">
    <source>
        <dbReference type="ARBA" id="ARBA00022741"/>
    </source>
</evidence>
<evidence type="ECO:0000256" key="5">
    <source>
        <dbReference type="ARBA" id="ARBA00022763"/>
    </source>
</evidence>
<evidence type="ECO:0000259" key="11">
    <source>
        <dbReference type="Pfam" id="PF02463"/>
    </source>
</evidence>
<dbReference type="Proteomes" id="UP001156666">
    <property type="component" value="Unassembled WGS sequence"/>
</dbReference>
<evidence type="ECO:0000256" key="1">
    <source>
        <dbReference type="ARBA" id="ARBA00003618"/>
    </source>
</evidence>
<evidence type="ECO:0000256" key="2">
    <source>
        <dbReference type="ARBA" id="ARBA00009441"/>
    </source>
</evidence>
<comment type="caution">
    <text evidence="12">The sequence shown here is derived from an EMBL/GenBank/DDBJ whole genome shotgun (WGS) entry which is preliminary data.</text>
</comment>
<keyword evidence="7 9" id="KW-0234">DNA repair</keyword>
<feature type="coiled-coil region" evidence="10">
    <location>
        <begin position="342"/>
        <end position="395"/>
    </location>
</feature>
<dbReference type="GO" id="GO:0043590">
    <property type="term" value="C:bacterial nucleoid"/>
    <property type="evidence" value="ECO:0007669"/>
    <property type="project" value="TreeGrafter"/>
</dbReference>
<dbReference type="PANTHER" id="PTHR11059:SF0">
    <property type="entry name" value="DNA REPAIR PROTEIN RECN"/>
    <property type="match status" value="1"/>
</dbReference>
<gene>
    <name evidence="12" type="primary">recN</name>
    <name evidence="12" type="ORF">GCM10007940_39980</name>
</gene>
<reference evidence="12" key="2">
    <citation type="submission" date="2023-01" db="EMBL/GenBank/DDBJ databases">
        <title>Draft genome sequence of Portibacter lacus strain NBRC 108769.</title>
        <authorList>
            <person name="Sun Q."/>
            <person name="Mori K."/>
        </authorList>
    </citation>
    <scope>NUCLEOTIDE SEQUENCE</scope>
    <source>
        <strain evidence="12">NBRC 108769</strain>
    </source>
</reference>
<dbReference type="Pfam" id="PF02463">
    <property type="entry name" value="SMC_N"/>
    <property type="match status" value="1"/>
</dbReference>
<keyword evidence="6" id="KW-0067">ATP-binding</keyword>
<dbReference type="GO" id="GO:0006310">
    <property type="term" value="P:DNA recombination"/>
    <property type="evidence" value="ECO:0007669"/>
    <property type="project" value="InterPro"/>
</dbReference>
<reference evidence="12" key="1">
    <citation type="journal article" date="2014" name="Int. J. Syst. Evol. Microbiol.">
        <title>Complete genome sequence of Corynebacterium casei LMG S-19264T (=DSM 44701T), isolated from a smear-ripened cheese.</title>
        <authorList>
            <consortium name="US DOE Joint Genome Institute (JGI-PGF)"/>
            <person name="Walter F."/>
            <person name="Albersmeier A."/>
            <person name="Kalinowski J."/>
            <person name="Ruckert C."/>
        </authorList>
    </citation>
    <scope>NUCLEOTIDE SEQUENCE</scope>
    <source>
        <strain evidence="12">NBRC 108769</strain>
    </source>
</reference>
<dbReference type="GO" id="GO:0009432">
    <property type="term" value="P:SOS response"/>
    <property type="evidence" value="ECO:0007669"/>
    <property type="project" value="TreeGrafter"/>
</dbReference>
<evidence type="ECO:0000256" key="3">
    <source>
        <dbReference type="ARBA" id="ARBA00021315"/>
    </source>
</evidence>
<feature type="domain" description="RecF/RecN/SMC N-terminal" evidence="11">
    <location>
        <begin position="2"/>
        <end position="509"/>
    </location>
</feature>
<name>A0AA37SSG3_9BACT</name>
<feature type="coiled-coil region" evidence="10">
    <location>
        <begin position="261"/>
        <end position="292"/>
    </location>
</feature>
<evidence type="ECO:0000256" key="10">
    <source>
        <dbReference type="SAM" id="Coils"/>
    </source>
</evidence>
<dbReference type="SUPFAM" id="SSF52540">
    <property type="entry name" value="P-loop containing nucleoside triphosphate hydrolases"/>
    <property type="match status" value="1"/>
</dbReference>
<evidence type="ECO:0000256" key="6">
    <source>
        <dbReference type="ARBA" id="ARBA00022840"/>
    </source>
</evidence>
<dbReference type="InterPro" id="IPR003395">
    <property type="entry name" value="RecF/RecN/SMC_N"/>
</dbReference>
<accession>A0AA37SSG3</accession>
<dbReference type="NCBIfam" id="TIGR00634">
    <property type="entry name" value="recN"/>
    <property type="match status" value="1"/>
</dbReference>
<keyword evidence="13" id="KW-1185">Reference proteome</keyword>
<comment type="function">
    <text evidence="1 9">May be involved in recombinational repair of damaged DNA.</text>
</comment>
<keyword evidence="5 9" id="KW-0227">DNA damage</keyword>
<organism evidence="12 13">
    <name type="scientific">Portibacter lacus</name>
    <dbReference type="NCBI Taxonomy" id="1099794"/>
    <lineage>
        <taxon>Bacteria</taxon>
        <taxon>Pseudomonadati</taxon>
        <taxon>Bacteroidota</taxon>
        <taxon>Saprospiria</taxon>
        <taxon>Saprospirales</taxon>
        <taxon>Haliscomenobacteraceae</taxon>
        <taxon>Portibacter</taxon>
    </lineage>
</organism>
<evidence type="ECO:0000256" key="7">
    <source>
        <dbReference type="ARBA" id="ARBA00023204"/>
    </source>
</evidence>
<dbReference type="CDD" id="cd03241">
    <property type="entry name" value="ABC_RecN"/>
    <property type="match status" value="2"/>
</dbReference>
<keyword evidence="10" id="KW-0175">Coiled coil</keyword>
<dbReference type="PANTHER" id="PTHR11059">
    <property type="entry name" value="DNA REPAIR PROTEIN RECN"/>
    <property type="match status" value="1"/>
</dbReference>
<dbReference type="GO" id="GO:0006281">
    <property type="term" value="P:DNA repair"/>
    <property type="evidence" value="ECO:0007669"/>
    <property type="project" value="UniProtKB-KW"/>
</dbReference>
<feature type="coiled-coil region" evidence="10">
    <location>
        <begin position="165"/>
        <end position="219"/>
    </location>
</feature>
<protein>
    <recommendedName>
        <fullName evidence="3 9">DNA repair protein RecN</fullName>
    </recommendedName>
    <alternativeName>
        <fullName evidence="8 9">Recombination protein N</fullName>
    </alternativeName>
</protein>
<dbReference type="AlphaFoldDB" id="A0AA37SSG3"/>
<dbReference type="InterPro" id="IPR004604">
    <property type="entry name" value="DNA_recomb/repair_RecN"/>
</dbReference>
<dbReference type="Gene3D" id="3.40.50.300">
    <property type="entry name" value="P-loop containing nucleotide triphosphate hydrolases"/>
    <property type="match status" value="2"/>
</dbReference>
<dbReference type="EMBL" id="BSOH01000027">
    <property type="protein sequence ID" value="GLR19382.1"/>
    <property type="molecule type" value="Genomic_DNA"/>
</dbReference>
<dbReference type="GO" id="GO:0005524">
    <property type="term" value="F:ATP binding"/>
    <property type="evidence" value="ECO:0007669"/>
    <property type="project" value="UniProtKB-KW"/>
</dbReference>
<proteinExistence type="inferred from homology"/>
<evidence type="ECO:0000256" key="8">
    <source>
        <dbReference type="ARBA" id="ARBA00033408"/>
    </source>
</evidence>
<sequence length="551" mass="62195">MLQSLKVSNYAIIENLEISFSRGFNIITGETGAGKSILIGALGLIMGNRADTKVLFDLEKKCVVEAHFDIKAYHLSSFFEANDLEFDENLIIRREILPNSKSRAFINDSPATLKMLRELCSQLIDMHQQFDTLGLNNPEVQLAMIDAYAKNGDMLEKYTEIFELYNLKKTELNRLIKQKAQAEKDQELLMYHLDEFEKLSLEEGQLSAWEEEMKLLENAETIKSVLSKAAFTINEADPSIISGLEEINYDVSKITSFHSSIEQLGEKYFNLIEELRELASEFENQAEKTDLDPERLGIVQEKLDLAYQLQAKHHLNSEEEMFAKWEEISDKVNGFKKSGSEIKKAEEALGKLHSELDEVAAKLSAKRKKIGPELCKQAEDNLHNLSMENAKFQIEVIDLKDFTETGKNEIKFLFSANLGGRLQEISEVASGGELSRLSLCIKSELAKRVKLPTLIFDEIDSGVSGAISMKMGQMIKKLSGSHQIINITHSPQIASKADRHYRIFKESNQERSYTKMEILEGDEKTTEIAKMLSGDPPSEAAMENARVLMAG</sequence>
<evidence type="ECO:0000256" key="9">
    <source>
        <dbReference type="PIRNR" id="PIRNR003128"/>
    </source>
</evidence>
<dbReference type="PIRSF" id="PIRSF003128">
    <property type="entry name" value="RecN"/>
    <property type="match status" value="1"/>
</dbReference>
<evidence type="ECO:0000313" key="13">
    <source>
        <dbReference type="Proteomes" id="UP001156666"/>
    </source>
</evidence>
<comment type="similarity">
    <text evidence="2 9">Belongs to the RecN family.</text>
</comment>
<keyword evidence="4" id="KW-0547">Nucleotide-binding</keyword>